<evidence type="ECO:0000256" key="1">
    <source>
        <dbReference type="ARBA" id="ARBA00004141"/>
    </source>
</evidence>
<dbReference type="SMR" id="B9T759"/>
<dbReference type="eggNOG" id="KOG0223">
    <property type="taxonomic scope" value="Eukaryota"/>
</dbReference>
<dbReference type="InterPro" id="IPR023271">
    <property type="entry name" value="Aquaporin-like"/>
</dbReference>
<name>B9T759_RICCO</name>
<dbReference type="InParanoid" id="B9T759"/>
<keyword evidence="8" id="KW-1185">Reference proteome</keyword>
<evidence type="ECO:0000256" key="3">
    <source>
        <dbReference type="ARBA" id="ARBA00022989"/>
    </source>
</evidence>
<dbReference type="PROSITE" id="PS51257">
    <property type="entry name" value="PROKAR_LIPOPROTEIN"/>
    <property type="match status" value="1"/>
</dbReference>
<dbReference type="Proteomes" id="UP000008311">
    <property type="component" value="Unassembled WGS sequence"/>
</dbReference>
<sequence>MWRAAVTELVATGTFLFTLSTTIIACLESHESDPKLLIPIAVFFIAFLWLMVTVPLSGGLFSPAFSFIAALRGVITFVRALFYSLGQLLGALIAYLILKGVMDPNMAHKYALAGCMVNGNGAGVSVGTALIIEILCTFMVLYVAMTIILDKQKCMDLGLTTVCVIISGIYAASVFVSITVTGRPGYGGVGLNPARCLGPVLLMGGALWEGHWVFWVGPFCACMIYYAYSLMLPKRGFVRADIEEDIIKLVRASCSGSDCPSCVEKKVTSLYEKILYKLSFGFICD</sequence>
<feature type="transmembrane region" description="Helical" evidence="6">
    <location>
        <begin position="81"/>
        <end position="102"/>
    </location>
</feature>
<keyword evidence="4 6" id="KW-0472">Membrane</keyword>
<protein>
    <submittedName>
        <fullName evidence="7">Aquaporin transporter, putative</fullName>
    </submittedName>
</protein>
<feature type="transmembrane region" description="Helical" evidence="6">
    <location>
        <begin position="212"/>
        <end position="232"/>
    </location>
</feature>
<dbReference type="STRING" id="3988.B9T759"/>
<dbReference type="PANTHER" id="PTHR47002:SF6">
    <property type="entry name" value="X INTRINSIC PROTEIN"/>
    <property type="match status" value="1"/>
</dbReference>
<evidence type="ECO:0000256" key="4">
    <source>
        <dbReference type="ARBA" id="ARBA00023136"/>
    </source>
</evidence>
<dbReference type="GO" id="GO:0016020">
    <property type="term" value="C:membrane"/>
    <property type="evidence" value="ECO:0007669"/>
    <property type="project" value="UniProtKB-SubCell"/>
</dbReference>
<comment type="similarity">
    <text evidence="5">Belongs to the MIP/aquaporin (TC 1.A.8) family.</text>
</comment>
<organism evidence="7 8">
    <name type="scientific">Ricinus communis</name>
    <name type="common">Castor bean</name>
    <dbReference type="NCBI Taxonomy" id="3988"/>
    <lineage>
        <taxon>Eukaryota</taxon>
        <taxon>Viridiplantae</taxon>
        <taxon>Streptophyta</taxon>
        <taxon>Embryophyta</taxon>
        <taxon>Tracheophyta</taxon>
        <taxon>Spermatophyta</taxon>
        <taxon>Magnoliopsida</taxon>
        <taxon>eudicotyledons</taxon>
        <taxon>Gunneridae</taxon>
        <taxon>Pentapetalae</taxon>
        <taxon>rosids</taxon>
        <taxon>fabids</taxon>
        <taxon>Malpighiales</taxon>
        <taxon>Euphorbiaceae</taxon>
        <taxon>Acalyphoideae</taxon>
        <taxon>Acalypheae</taxon>
        <taxon>Ricinus</taxon>
    </lineage>
</organism>
<proteinExistence type="inferred from homology"/>
<evidence type="ECO:0000256" key="2">
    <source>
        <dbReference type="ARBA" id="ARBA00022692"/>
    </source>
</evidence>
<evidence type="ECO:0000256" key="6">
    <source>
        <dbReference type="SAM" id="Phobius"/>
    </source>
</evidence>
<evidence type="ECO:0000313" key="8">
    <source>
        <dbReference type="Proteomes" id="UP000008311"/>
    </source>
</evidence>
<feature type="transmembrane region" description="Helical" evidence="6">
    <location>
        <begin position="36"/>
        <end position="69"/>
    </location>
</feature>
<dbReference type="PRINTS" id="PR00783">
    <property type="entry name" value="MINTRINSICP"/>
</dbReference>
<keyword evidence="5" id="KW-0813">Transport</keyword>
<evidence type="ECO:0000256" key="5">
    <source>
        <dbReference type="RuleBase" id="RU000477"/>
    </source>
</evidence>
<gene>
    <name evidence="7" type="ORF">RCOM_0345570</name>
</gene>
<keyword evidence="3 6" id="KW-1133">Transmembrane helix</keyword>
<keyword evidence="2 5" id="KW-0812">Transmembrane</keyword>
<reference evidence="8" key="1">
    <citation type="journal article" date="2010" name="Nat. Biotechnol.">
        <title>Draft genome sequence of the oilseed species Ricinus communis.</title>
        <authorList>
            <person name="Chan A.P."/>
            <person name="Crabtree J."/>
            <person name="Zhao Q."/>
            <person name="Lorenzi H."/>
            <person name="Orvis J."/>
            <person name="Puiu D."/>
            <person name="Melake-Berhan A."/>
            <person name="Jones K.M."/>
            <person name="Redman J."/>
            <person name="Chen G."/>
            <person name="Cahoon E.B."/>
            <person name="Gedil M."/>
            <person name="Stanke M."/>
            <person name="Haas B.J."/>
            <person name="Wortman J.R."/>
            <person name="Fraser-Liggett C.M."/>
            <person name="Ravel J."/>
            <person name="Rabinowicz P.D."/>
        </authorList>
    </citation>
    <scope>NUCLEOTIDE SEQUENCE [LARGE SCALE GENOMIC DNA]</scope>
    <source>
        <strain evidence="8">cv. Hale</strain>
    </source>
</reference>
<evidence type="ECO:0000313" key="7">
    <source>
        <dbReference type="EMBL" id="EEF28306.1"/>
    </source>
</evidence>
<dbReference type="Gene3D" id="1.20.1080.10">
    <property type="entry name" value="Glycerol uptake facilitator protein"/>
    <property type="match status" value="1"/>
</dbReference>
<feature type="transmembrane region" description="Helical" evidence="6">
    <location>
        <begin position="122"/>
        <end position="145"/>
    </location>
</feature>
<feature type="transmembrane region" description="Helical" evidence="6">
    <location>
        <begin position="157"/>
        <end position="178"/>
    </location>
</feature>
<accession>B9T759</accession>
<dbReference type="EMBL" id="EQ974707">
    <property type="protein sequence ID" value="EEF28306.1"/>
    <property type="molecule type" value="Genomic_DNA"/>
</dbReference>
<dbReference type="SUPFAM" id="SSF81338">
    <property type="entry name" value="Aquaporin-like"/>
    <property type="match status" value="1"/>
</dbReference>
<dbReference type="PANTHER" id="PTHR47002">
    <property type="entry name" value="AQUAPORIN-LIKE"/>
    <property type="match status" value="1"/>
</dbReference>
<dbReference type="InterPro" id="IPR000425">
    <property type="entry name" value="MIP"/>
</dbReference>
<dbReference type="AlphaFoldDB" id="B9T759"/>
<dbReference type="Pfam" id="PF00230">
    <property type="entry name" value="MIP"/>
    <property type="match status" value="1"/>
</dbReference>
<comment type="subcellular location">
    <subcellularLocation>
        <location evidence="1">Membrane</location>
        <topology evidence="1">Multi-pass membrane protein</topology>
    </subcellularLocation>
</comment>
<dbReference type="GO" id="GO:0015267">
    <property type="term" value="F:channel activity"/>
    <property type="evidence" value="ECO:0007669"/>
    <property type="project" value="InterPro"/>
</dbReference>